<dbReference type="AlphaFoldDB" id="A0A443JJU3"/>
<gene>
    <name evidence="1" type="ORF">D2T30_10625</name>
</gene>
<reference evidence="1 2" key="1">
    <citation type="submission" date="2019-01" db="EMBL/GenBank/DDBJ databases">
        <title>Sinorhodobacter populi sp. nov. isolated from the symptomatic bark tissue of Populus euramericana canker.</title>
        <authorList>
            <person name="Xu G."/>
        </authorList>
    </citation>
    <scope>NUCLEOTIDE SEQUENCE [LARGE SCALE GENOMIC DNA]</scope>
    <source>
        <strain evidence="1 2">SK2B-1</strain>
    </source>
</reference>
<dbReference type="Proteomes" id="UP000284476">
    <property type="component" value="Unassembled WGS sequence"/>
</dbReference>
<name>A0A443JJU3_9RHOB</name>
<protein>
    <submittedName>
        <fullName evidence="1">Uncharacterized protein</fullName>
    </submittedName>
</protein>
<accession>A0A443JJU3</accession>
<evidence type="ECO:0000313" key="2">
    <source>
        <dbReference type="Proteomes" id="UP000284476"/>
    </source>
</evidence>
<comment type="caution">
    <text evidence="1">The sequence shown here is derived from an EMBL/GenBank/DDBJ whole genome shotgun (WGS) entry which is preliminary data.</text>
</comment>
<dbReference type="EMBL" id="SAUZ01000011">
    <property type="protein sequence ID" value="RWR20818.1"/>
    <property type="molecule type" value="Genomic_DNA"/>
</dbReference>
<sequence>MIGRENHMDRMRTCSRQLKAVLAALDAVVDDPDRIDLALCLTSGAQELAQELNAGLDVVNLPKGEAA</sequence>
<evidence type="ECO:0000313" key="1">
    <source>
        <dbReference type="EMBL" id="RWR20818.1"/>
    </source>
</evidence>
<organism evidence="1 2">
    <name type="scientific">Paenirhodobacter populi</name>
    <dbReference type="NCBI Taxonomy" id="2306993"/>
    <lineage>
        <taxon>Bacteria</taxon>
        <taxon>Pseudomonadati</taxon>
        <taxon>Pseudomonadota</taxon>
        <taxon>Alphaproteobacteria</taxon>
        <taxon>Rhodobacterales</taxon>
        <taxon>Rhodobacter group</taxon>
        <taxon>Paenirhodobacter</taxon>
    </lineage>
</organism>
<dbReference type="RefSeq" id="WP_128208851.1">
    <property type="nucleotide sequence ID" value="NZ_JBHRSO010000041.1"/>
</dbReference>
<proteinExistence type="predicted"/>